<protein>
    <submittedName>
        <fullName evidence="2">Uncharacterized protein</fullName>
    </submittedName>
</protein>
<proteinExistence type="predicted"/>
<keyword evidence="3" id="KW-1185">Reference proteome</keyword>
<feature type="compositionally biased region" description="Pro residues" evidence="1">
    <location>
        <begin position="66"/>
        <end position="82"/>
    </location>
</feature>
<feature type="region of interest" description="Disordered" evidence="1">
    <location>
        <begin position="52"/>
        <end position="160"/>
    </location>
</feature>
<evidence type="ECO:0000313" key="2">
    <source>
        <dbReference type="EMBL" id="KAF2397997.1"/>
    </source>
</evidence>
<name>A0A6G1HQ70_9PEZI</name>
<evidence type="ECO:0000313" key="3">
    <source>
        <dbReference type="Proteomes" id="UP000799640"/>
    </source>
</evidence>
<feature type="compositionally biased region" description="Polar residues" evidence="1">
    <location>
        <begin position="105"/>
        <end position="131"/>
    </location>
</feature>
<evidence type="ECO:0000256" key="1">
    <source>
        <dbReference type="SAM" id="MobiDB-lite"/>
    </source>
</evidence>
<gene>
    <name evidence="2" type="ORF">EJ06DRAFT_119273</name>
</gene>
<accession>A0A6G1HQ70</accession>
<dbReference type="Proteomes" id="UP000799640">
    <property type="component" value="Unassembled WGS sequence"/>
</dbReference>
<organism evidence="2 3">
    <name type="scientific">Trichodelitschia bisporula</name>
    <dbReference type="NCBI Taxonomy" id="703511"/>
    <lineage>
        <taxon>Eukaryota</taxon>
        <taxon>Fungi</taxon>
        <taxon>Dikarya</taxon>
        <taxon>Ascomycota</taxon>
        <taxon>Pezizomycotina</taxon>
        <taxon>Dothideomycetes</taxon>
        <taxon>Dothideomycetes incertae sedis</taxon>
        <taxon>Phaeotrichales</taxon>
        <taxon>Phaeotrichaceae</taxon>
        <taxon>Trichodelitschia</taxon>
    </lineage>
</organism>
<reference evidence="2" key="1">
    <citation type="journal article" date="2020" name="Stud. Mycol.">
        <title>101 Dothideomycetes genomes: a test case for predicting lifestyles and emergence of pathogens.</title>
        <authorList>
            <person name="Haridas S."/>
            <person name="Albert R."/>
            <person name="Binder M."/>
            <person name="Bloem J."/>
            <person name="Labutti K."/>
            <person name="Salamov A."/>
            <person name="Andreopoulos B."/>
            <person name="Baker S."/>
            <person name="Barry K."/>
            <person name="Bills G."/>
            <person name="Bluhm B."/>
            <person name="Cannon C."/>
            <person name="Castanera R."/>
            <person name="Culley D."/>
            <person name="Daum C."/>
            <person name="Ezra D."/>
            <person name="Gonzalez J."/>
            <person name="Henrissat B."/>
            <person name="Kuo A."/>
            <person name="Liang C."/>
            <person name="Lipzen A."/>
            <person name="Lutzoni F."/>
            <person name="Magnuson J."/>
            <person name="Mondo S."/>
            <person name="Nolan M."/>
            <person name="Ohm R."/>
            <person name="Pangilinan J."/>
            <person name="Park H.-J."/>
            <person name="Ramirez L."/>
            <person name="Alfaro M."/>
            <person name="Sun H."/>
            <person name="Tritt A."/>
            <person name="Yoshinaga Y."/>
            <person name="Zwiers L.-H."/>
            <person name="Turgeon B."/>
            <person name="Goodwin S."/>
            <person name="Spatafora J."/>
            <person name="Crous P."/>
            <person name="Grigoriev I."/>
        </authorList>
    </citation>
    <scope>NUCLEOTIDE SEQUENCE</scope>
    <source>
        <strain evidence="2">CBS 262.69</strain>
    </source>
</reference>
<dbReference type="EMBL" id="ML996701">
    <property type="protein sequence ID" value="KAF2397997.1"/>
    <property type="molecule type" value="Genomic_DNA"/>
</dbReference>
<sequence>MRGYRRLRRNSQILEHDRALGCARSHQGEIITLKAYAIGPCQLATLFTQETPQHQKRIPREHTTAPLPPLPSASPPVPPRNPPLTNALLPTSSLPCSPQHRRKSTSPGSRTSNSPKPSGRSASNPPSSASLRFQPAAHQCRPPYSSIPTPLVKVASTVPP</sequence>
<dbReference type="AlphaFoldDB" id="A0A6G1HQ70"/>